<feature type="region of interest" description="Disordered" evidence="1">
    <location>
        <begin position="64"/>
        <end position="83"/>
    </location>
</feature>
<proteinExistence type="predicted"/>
<sequence length="179" mass="19784">MKFVVCFLTFFNFLAFGVLCASVGGSYKQPDDNPVLVSHKRVGTDYEPAIVSDSEKRELRVFEKTESECSETGQSKPGVSEKTVSIAVEKTESECSETLKPEEKGDGKSKIVSNGDVKHRAEEESDEKKVGCFGRCFGKKKNRVKANPKPSTLPPSNLSEEESNPVLKRRNSCDVIDNQ</sequence>
<feature type="chain" id="PRO_5020744507" evidence="2">
    <location>
        <begin position="21"/>
        <end position="179"/>
    </location>
</feature>
<dbReference type="EMBL" id="PITK01000778">
    <property type="protein sequence ID" value="TBU12386.1"/>
    <property type="molecule type" value="Genomic_DNA"/>
</dbReference>
<protein>
    <submittedName>
        <fullName evidence="3">Uncharacterized protein</fullName>
    </submittedName>
</protein>
<feature type="signal peptide" evidence="2">
    <location>
        <begin position="1"/>
        <end position="20"/>
    </location>
</feature>
<organism evidence="3 4">
    <name type="scientific">Hamiltosporidium tvaerminnensis</name>
    <dbReference type="NCBI Taxonomy" id="1176355"/>
    <lineage>
        <taxon>Eukaryota</taxon>
        <taxon>Fungi</taxon>
        <taxon>Fungi incertae sedis</taxon>
        <taxon>Microsporidia</taxon>
        <taxon>Dubosqiidae</taxon>
        <taxon>Hamiltosporidium</taxon>
    </lineage>
</organism>
<feature type="compositionally biased region" description="Basic and acidic residues" evidence="1">
    <location>
        <begin position="92"/>
        <end position="109"/>
    </location>
</feature>
<dbReference type="AlphaFoldDB" id="A0A4Q9LVT7"/>
<feature type="region of interest" description="Disordered" evidence="1">
    <location>
        <begin position="92"/>
        <end position="128"/>
    </location>
</feature>
<evidence type="ECO:0000256" key="2">
    <source>
        <dbReference type="SAM" id="SignalP"/>
    </source>
</evidence>
<feature type="region of interest" description="Disordered" evidence="1">
    <location>
        <begin position="142"/>
        <end position="179"/>
    </location>
</feature>
<reference evidence="3 4" key="1">
    <citation type="submission" date="2017-12" db="EMBL/GenBank/DDBJ databases">
        <authorList>
            <person name="Pombert J.-F."/>
            <person name="Haag K.L."/>
            <person name="Ebert D."/>
        </authorList>
    </citation>
    <scope>NUCLEOTIDE SEQUENCE [LARGE SCALE GENOMIC DNA]</scope>
    <source>
        <strain evidence="3">IL-G-3</strain>
    </source>
</reference>
<name>A0A4Q9LVT7_9MICR</name>
<evidence type="ECO:0000313" key="4">
    <source>
        <dbReference type="Proteomes" id="UP000292282"/>
    </source>
</evidence>
<dbReference type="VEuPathDB" id="MicrosporidiaDB:CWI38_0778p0030"/>
<keyword evidence="2" id="KW-0732">Signal</keyword>
<evidence type="ECO:0000313" key="3">
    <source>
        <dbReference type="EMBL" id="TBU12386.1"/>
    </source>
</evidence>
<dbReference type="Proteomes" id="UP000292282">
    <property type="component" value="Unassembled WGS sequence"/>
</dbReference>
<feature type="compositionally biased region" description="Basic and acidic residues" evidence="1">
    <location>
        <begin position="116"/>
        <end position="128"/>
    </location>
</feature>
<comment type="caution">
    <text evidence="3">The sequence shown here is derived from an EMBL/GenBank/DDBJ whole genome shotgun (WGS) entry which is preliminary data.</text>
</comment>
<gene>
    <name evidence="3" type="ORF">CWI38_0778p0030</name>
</gene>
<keyword evidence="4" id="KW-1185">Reference proteome</keyword>
<accession>A0A4Q9LVT7</accession>
<evidence type="ECO:0000256" key="1">
    <source>
        <dbReference type="SAM" id="MobiDB-lite"/>
    </source>
</evidence>